<feature type="coiled-coil region" evidence="1">
    <location>
        <begin position="302"/>
        <end position="333"/>
    </location>
</feature>
<dbReference type="AlphaFoldDB" id="A0A6G0XHU5"/>
<evidence type="ECO:0000313" key="3">
    <source>
        <dbReference type="Proteomes" id="UP000481153"/>
    </source>
</evidence>
<gene>
    <name evidence="2" type="ORF">Ae201684_004877</name>
</gene>
<keyword evidence="3" id="KW-1185">Reference proteome</keyword>
<evidence type="ECO:0000256" key="1">
    <source>
        <dbReference type="SAM" id="Coils"/>
    </source>
</evidence>
<proteinExistence type="predicted"/>
<comment type="caution">
    <text evidence="2">The sequence shown here is derived from an EMBL/GenBank/DDBJ whole genome shotgun (WGS) entry which is preliminary data.</text>
</comment>
<reference evidence="2 3" key="1">
    <citation type="submission" date="2019-07" db="EMBL/GenBank/DDBJ databases">
        <title>Genomics analysis of Aphanomyces spp. identifies a new class of oomycete effector associated with host adaptation.</title>
        <authorList>
            <person name="Gaulin E."/>
        </authorList>
    </citation>
    <scope>NUCLEOTIDE SEQUENCE [LARGE SCALE GENOMIC DNA]</scope>
    <source>
        <strain evidence="2 3">ATCC 201684</strain>
    </source>
</reference>
<dbReference type="Proteomes" id="UP000481153">
    <property type="component" value="Unassembled WGS sequence"/>
</dbReference>
<name>A0A6G0XHU5_9STRA</name>
<keyword evidence="1" id="KW-0175">Coiled coil</keyword>
<dbReference type="EMBL" id="VJMJ01000063">
    <property type="protein sequence ID" value="KAF0739709.1"/>
    <property type="molecule type" value="Genomic_DNA"/>
</dbReference>
<sequence length="621" mass="72001">MPTNGDVDLVDLSSMPLDTVLLTPEKKSRILSLLHHIQADYQAQTQKIEWQEQLLEAKQRLIDKYEAIAQGNLKSDGKEEHQEDDNLNSSLTLDIDQSFQADLDTTKGSPTTDTAEFSSNYCACSEDTTPTRFDFRSWPSLVRKIHHELSRLSESDPLRRFTQQLCRQVVDLPASNEIFMLRSTLKNLQHQAQAHSSIIQELRRENDDRLSRARHKRQLNLCLQDEMVRLRTQVADLKAQHVRLYAKYNDNQQEYSHLQGDFSSLHREYEELRSSLETCKQDNTSQLELFQTKSEQQIALLREEHKAEREALLETHRRTIDELTRVLKSQETKWSSQINRLLELIDTQEQDIATLHTAPKAKSSDLEQRLAQAEARNLSLQSLIESQKHDLAPLLTAQKAQISHLEKTLVQQEERNLSLLRLIDVQEQDLAILRASSKAQISDLEQKITQQEERNQSLVASLTECQRDLEASKEDVKNYLLECESYKTVQVSLQEDCQRQAKQLQLLAVWKEQAETWQMACLEHEQRVGELKQCVASLRDELRFSKERFVPDISHLLQQHQDPASTINDEVVDKLKLVLDKRIEEYSQDQSKYPTNAPLQHYLSVEMVFLSALRGRLLLLN</sequence>
<evidence type="ECO:0000313" key="2">
    <source>
        <dbReference type="EMBL" id="KAF0739709.1"/>
    </source>
</evidence>
<dbReference type="VEuPathDB" id="FungiDB:AeMF1_018172"/>
<organism evidence="2 3">
    <name type="scientific">Aphanomyces euteiches</name>
    <dbReference type="NCBI Taxonomy" id="100861"/>
    <lineage>
        <taxon>Eukaryota</taxon>
        <taxon>Sar</taxon>
        <taxon>Stramenopiles</taxon>
        <taxon>Oomycota</taxon>
        <taxon>Saprolegniomycetes</taxon>
        <taxon>Saprolegniales</taxon>
        <taxon>Verrucalvaceae</taxon>
        <taxon>Aphanomyces</taxon>
    </lineage>
</organism>
<feature type="coiled-coil region" evidence="1">
    <location>
        <begin position="185"/>
        <end position="240"/>
    </location>
</feature>
<protein>
    <submittedName>
        <fullName evidence="2">Uncharacterized protein</fullName>
    </submittedName>
</protein>
<feature type="coiled-coil region" evidence="1">
    <location>
        <begin position="363"/>
        <end position="482"/>
    </location>
</feature>
<accession>A0A6G0XHU5</accession>